<evidence type="ECO:0000256" key="2">
    <source>
        <dbReference type="ARBA" id="ARBA00022691"/>
    </source>
</evidence>
<dbReference type="PANTHER" id="PTHR32266">
    <property type="entry name" value="NICOTIANAMINE SYNTHASE 3"/>
    <property type="match status" value="1"/>
</dbReference>
<dbReference type="RefSeq" id="WP_367407313.1">
    <property type="nucleotide sequence ID" value="NZ_JARNBG010000091.1"/>
</dbReference>
<dbReference type="InterPro" id="IPR029063">
    <property type="entry name" value="SAM-dependent_MTases_sf"/>
</dbReference>
<protein>
    <submittedName>
        <fullName evidence="4">Class I SAM-dependent methyltransferase</fullName>
    </submittedName>
</protein>
<evidence type="ECO:0000313" key="4">
    <source>
        <dbReference type="EMBL" id="MEC0274873.1"/>
    </source>
</evidence>
<keyword evidence="2" id="KW-0949">S-adenosyl-L-methionine</keyword>
<dbReference type="SUPFAM" id="SSF53335">
    <property type="entry name" value="S-adenosyl-L-methionine-dependent methyltransferases"/>
    <property type="match status" value="1"/>
</dbReference>
<dbReference type="Gene3D" id="3.40.50.150">
    <property type="entry name" value="Vaccinia Virus protein VP39"/>
    <property type="match status" value="1"/>
</dbReference>
<comment type="caution">
    <text evidence="4">The sequence shown here is derived from an EMBL/GenBank/DDBJ whole genome shotgun (WGS) entry which is preliminary data.</text>
</comment>
<evidence type="ECO:0000259" key="3">
    <source>
        <dbReference type="Pfam" id="PF13847"/>
    </source>
</evidence>
<dbReference type="GO" id="GO:0008168">
    <property type="term" value="F:methyltransferase activity"/>
    <property type="evidence" value="ECO:0007669"/>
    <property type="project" value="UniProtKB-KW"/>
</dbReference>
<evidence type="ECO:0000313" key="5">
    <source>
        <dbReference type="Proteomes" id="UP001307168"/>
    </source>
</evidence>
<evidence type="ECO:0000256" key="1">
    <source>
        <dbReference type="ARBA" id="ARBA00022679"/>
    </source>
</evidence>
<dbReference type="GO" id="GO:0032259">
    <property type="term" value="P:methylation"/>
    <property type="evidence" value="ECO:0007669"/>
    <property type="project" value="UniProtKB-KW"/>
</dbReference>
<feature type="domain" description="Methyltransferase" evidence="3">
    <location>
        <begin position="120"/>
        <end position="231"/>
    </location>
</feature>
<keyword evidence="1" id="KW-0808">Transferase</keyword>
<reference evidence="4 5" key="1">
    <citation type="submission" date="2023-03" db="EMBL/GenBank/DDBJ databases">
        <title>Bacillus Genome Sequencing.</title>
        <authorList>
            <person name="Dunlap C."/>
        </authorList>
    </citation>
    <scope>NUCLEOTIDE SEQUENCE [LARGE SCALE GENOMIC DNA]</scope>
    <source>
        <strain evidence="4 5">B-41290</strain>
    </source>
</reference>
<dbReference type="Proteomes" id="UP001307168">
    <property type="component" value="Unassembled WGS sequence"/>
</dbReference>
<dbReference type="GO" id="GO:0030418">
    <property type="term" value="P:nicotianamine biosynthetic process"/>
    <property type="evidence" value="ECO:0007669"/>
    <property type="project" value="InterPro"/>
</dbReference>
<dbReference type="PANTHER" id="PTHR32266:SF12">
    <property type="entry name" value="NICOTIANAMINE SYNTHASE 3"/>
    <property type="match status" value="1"/>
</dbReference>
<dbReference type="AlphaFoldDB" id="A0AAW9NFD3"/>
<name>A0AAW9NFD3_9BACI</name>
<dbReference type="EMBL" id="JARNBH010000016">
    <property type="protein sequence ID" value="MEC0274873.1"/>
    <property type="molecule type" value="Genomic_DNA"/>
</dbReference>
<sequence length="264" mass="30237">MNALITFQEYLCEYSEKFDGLAGSYDHTINNCSELESLIDDYSKFITNETNKEAWKQLELQESSDLNQLVMNLRRKSALCVAIMEKFRAIKLLDGNIEKADYFKNIESCIEKEFGSFQITSESKVLLVGSGSFPMTPLLIAKRTGAEVVGLDIDDEAIQLGRNVVEKLGNGLNIRLEKTLVENLDFTRNVTHIIFSSTVENKYDILDQLHILTNENVVVAMRYGNELKSLFNFPSKEVDRQKWKMVEEILRPDHVFDIALYKKA</sequence>
<dbReference type="Pfam" id="PF13847">
    <property type="entry name" value="Methyltransf_31"/>
    <property type="match status" value="1"/>
</dbReference>
<keyword evidence="5" id="KW-1185">Reference proteome</keyword>
<dbReference type="GO" id="GO:0030410">
    <property type="term" value="F:nicotianamine synthase activity"/>
    <property type="evidence" value="ECO:0007669"/>
    <property type="project" value="InterPro"/>
</dbReference>
<dbReference type="InterPro" id="IPR025714">
    <property type="entry name" value="Methyltranfer_dom"/>
</dbReference>
<organism evidence="4 5">
    <name type="scientific">Peribacillus castrilensis</name>
    <dbReference type="NCBI Taxonomy" id="2897690"/>
    <lineage>
        <taxon>Bacteria</taxon>
        <taxon>Bacillati</taxon>
        <taxon>Bacillota</taxon>
        <taxon>Bacilli</taxon>
        <taxon>Bacillales</taxon>
        <taxon>Bacillaceae</taxon>
        <taxon>Peribacillus</taxon>
    </lineage>
</organism>
<keyword evidence="4" id="KW-0489">Methyltransferase</keyword>
<dbReference type="InterPro" id="IPR004298">
    <property type="entry name" value="Nicotian_synth"/>
</dbReference>
<gene>
    <name evidence="4" type="ORF">P4706_17615</name>
</gene>
<accession>A0AAW9NFD3</accession>
<proteinExistence type="predicted"/>